<reference evidence="3" key="1">
    <citation type="submission" date="2018-09" db="EMBL/GenBank/DDBJ databases">
        <authorList>
            <person name="Livingstone P.G."/>
            <person name="Whitworth D.E."/>
        </authorList>
    </citation>
    <scope>NUCLEOTIDE SEQUENCE [LARGE SCALE GENOMIC DNA]</scope>
    <source>
        <strain evidence="3">CA054A</strain>
    </source>
</reference>
<evidence type="ECO:0000313" key="2">
    <source>
        <dbReference type="EMBL" id="RKG89495.1"/>
    </source>
</evidence>
<keyword evidence="1" id="KW-0472">Membrane</keyword>
<name>A0A3A8J219_9BACT</name>
<dbReference type="AlphaFoldDB" id="A0A3A8J219"/>
<organism evidence="2 3">
    <name type="scientific">Corallococcus terminator</name>
    <dbReference type="NCBI Taxonomy" id="2316733"/>
    <lineage>
        <taxon>Bacteria</taxon>
        <taxon>Pseudomonadati</taxon>
        <taxon>Myxococcota</taxon>
        <taxon>Myxococcia</taxon>
        <taxon>Myxococcales</taxon>
        <taxon>Cystobacterineae</taxon>
        <taxon>Myxococcaceae</taxon>
        <taxon>Corallococcus</taxon>
    </lineage>
</organism>
<feature type="transmembrane region" description="Helical" evidence="1">
    <location>
        <begin position="6"/>
        <end position="26"/>
    </location>
</feature>
<protein>
    <submittedName>
        <fullName evidence="2">Uncharacterized protein</fullName>
    </submittedName>
</protein>
<feature type="transmembrane region" description="Helical" evidence="1">
    <location>
        <begin position="57"/>
        <end position="74"/>
    </location>
</feature>
<accession>A0A3A8J219</accession>
<evidence type="ECO:0000256" key="1">
    <source>
        <dbReference type="SAM" id="Phobius"/>
    </source>
</evidence>
<gene>
    <name evidence="2" type="ORF">D7V88_12510</name>
</gene>
<dbReference type="Proteomes" id="UP000268094">
    <property type="component" value="Unassembled WGS sequence"/>
</dbReference>
<keyword evidence="1" id="KW-1133">Transmembrane helix</keyword>
<comment type="caution">
    <text evidence="2">The sequence shown here is derived from an EMBL/GenBank/DDBJ whole genome shotgun (WGS) entry which is preliminary data.</text>
</comment>
<dbReference type="EMBL" id="RAVZ01000067">
    <property type="protein sequence ID" value="RKG89495.1"/>
    <property type="molecule type" value="Genomic_DNA"/>
</dbReference>
<keyword evidence="1" id="KW-0812">Transmembrane</keyword>
<sequence>MPVVSLLLVLVGFVWLALLPMGLLLHLWGIDRYTASIATALAVLALCFRVRGWARGVALVSVVFALLFFMRVRGESHQMSALYRMHAVAPRVCQEALVNNAVFKDPEARAIELAGMSPRDAYSLLLSCKKEGAETSITDGFDTSWTLGSDGGLRPF</sequence>
<keyword evidence="3" id="KW-1185">Reference proteome</keyword>
<proteinExistence type="predicted"/>
<evidence type="ECO:0000313" key="3">
    <source>
        <dbReference type="Proteomes" id="UP000268094"/>
    </source>
</evidence>
<feature type="transmembrane region" description="Helical" evidence="1">
    <location>
        <begin position="33"/>
        <end position="51"/>
    </location>
</feature>